<dbReference type="Pfam" id="PF00753">
    <property type="entry name" value="Lactamase_B"/>
    <property type="match status" value="1"/>
</dbReference>
<dbReference type="InterPro" id="IPR036866">
    <property type="entry name" value="RibonucZ/Hydroxyglut_hydro"/>
</dbReference>
<dbReference type="InterPro" id="IPR050855">
    <property type="entry name" value="NDM-1-like"/>
</dbReference>
<dbReference type="Proteomes" id="UP000011566">
    <property type="component" value="Unassembled WGS sequence"/>
</dbReference>
<dbReference type="PATRIC" id="fig|1132509.6.peg.344"/>
<sequence length="223" mass="23746">MATQLADGIWWFELSGVNAYLVEDDVLTLIDAGTPFDAATIEAEAEATGHRVGEIERVLLTHYDFDHVGALSKLDDLDATVHAGRADAALLTGDEKPRLGNRKGAFQRAAGPFVDTPDLPVEVVADGDTVGTFTAYHTPGHTPGHIAFVSEERSAGFFGDLVFEGSGRLTPSGWAMSHDTDAVAESIRSVDDRVPDFSVLGMGHGVPFVREGDARLADLAADR</sequence>
<evidence type="ECO:0000313" key="2">
    <source>
        <dbReference type="EMBL" id="EMA41474.1"/>
    </source>
</evidence>
<dbReference type="PANTHER" id="PTHR42951:SF4">
    <property type="entry name" value="ACYL-COENZYME A THIOESTERASE MBLAC2"/>
    <property type="match status" value="1"/>
</dbReference>
<reference evidence="2 3" key="1">
    <citation type="journal article" date="2014" name="PLoS Genet.">
        <title>Phylogenetically driven sequencing of extremely halophilic archaea reveals strategies for static and dynamic osmo-response.</title>
        <authorList>
            <person name="Becker E.A."/>
            <person name="Seitzer P.M."/>
            <person name="Tritt A."/>
            <person name="Larsen D."/>
            <person name="Krusor M."/>
            <person name="Yao A.I."/>
            <person name="Wu D."/>
            <person name="Madern D."/>
            <person name="Eisen J.A."/>
            <person name="Darling A.E."/>
            <person name="Facciotti M.T."/>
        </authorList>
    </citation>
    <scope>NUCLEOTIDE SEQUENCE [LARGE SCALE GENOMIC DNA]</scope>
    <source>
        <strain evidence="2 3">100A6</strain>
    </source>
</reference>
<evidence type="ECO:0000313" key="3">
    <source>
        <dbReference type="Proteomes" id="UP000011566"/>
    </source>
</evidence>
<evidence type="ECO:0000259" key="1">
    <source>
        <dbReference type="SMART" id="SM00849"/>
    </source>
</evidence>
<accession>M0MA25</accession>
<dbReference type="AlphaFoldDB" id="M0MA25"/>
<protein>
    <submittedName>
        <fullName evidence="2">Metallo-beta-lactamase superfamily protein</fullName>
    </submittedName>
</protein>
<dbReference type="CDD" id="cd07721">
    <property type="entry name" value="yflN-like_MBL-fold"/>
    <property type="match status" value="1"/>
</dbReference>
<dbReference type="eggNOG" id="arCOG00504">
    <property type="taxonomic scope" value="Archaea"/>
</dbReference>
<gene>
    <name evidence="2" type="ORF">C447_01430</name>
</gene>
<dbReference type="OrthoDB" id="197151at2157"/>
<proteinExistence type="predicted"/>
<dbReference type="SUPFAM" id="SSF56281">
    <property type="entry name" value="Metallo-hydrolase/oxidoreductase"/>
    <property type="match status" value="1"/>
</dbReference>
<keyword evidence="3" id="KW-1185">Reference proteome</keyword>
<dbReference type="PANTHER" id="PTHR42951">
    <property type="entry name" value="METALLO-BETA-LACTAMASE DOMAIN-CONTAINING"/>
    <property type="match status" value="1"/>
</dbReference>
<dbReference type="SMART" id="SM00849">
    <property type="entry name" value="Lactamase_B"/>
    <property type="match status" value="1"/>
</dbReference>
<name>M0MA25_9EURY</name>
<dbReference type="RefSeq" id="WP_007690129.1">
    <property type="nucleotide sequence ID" value="NZ_AJRK01000359.1"/>
</dbReference>
<dbReference type="EMBL" id="AOMB01000005">
    <property type="protein sequence ID" value="EMA41474.1"/>
    <property type="molecule type" value="Genomic_DNA"/>
</dbReference>
<comment type="caution">
    <text evidence="2">The sequence shown here is derived from an EMBL/GenBank/DDBJ whole genome shotgun (WGS) entry which is preliminary data.</text>
</comment>
<organism evidence="2 3">
    <name type="scientific">Halococcus hamelinensis 100A6</name>
    <dbReference type="NCBI Taxonomy" id="1132509"/>
    <lineage>
        <taxon>Archaea</taxon>
        <taxon>Methanobacteriati</taxon>
        <taxon>Methanobacteriota</taxon>
        <taxon>Stenosarchaea group</taxon>
        <taxon>Halobacteria</taxon>
        <taxon>Halobacteriales</taxon>
        <taxon>Halococcaceae</taxon>
        <taxon>Halococcus</taxon>
    </lineage>
</organism>
<dbReference type="InterPro" id="IPR001279">
    <property type="entry name" value="Metallo-B-lactamas"/>
</dbReference>
<dbReference type="Gene3D" id="3.60.15.10">
    <property type="entry name" value="Ribonuclease Z/Hydroxyacylglutathione hydrolase-like"/>
    <property type="match status" value="1"/>
</dbReference>
<feature type="domain" description="Metallo-beta-lactamase" evidence="1">
    <location>
        <begin position="16"/>
        <end position="204"/>
    </location>
</feature>